<dbReference type="GO" id="GO:0043709">
    <property type="term" value="P:cell adhesion involved in single-species biofilm formation"/>
    <property type="evidence" value="ECO:0007669"/>
    <property type="project" value="TreeGrafter"/>
</dbReference>
<dbReference type="NCBIfam" id="TIGR00254">
    <property type="entry name" value="GGDEF"/>
    <property type="match status" value="1"/>
</dbReference>
<dbReference type="InterPro" id="IPR050469">
    <property type="entry name" value="Diguanylate_Cyclase"/>
</dbReference>
<evidence type="ECO:0000256" key="1">
    <source>
        <dbReference type="ARBA" id="ARBA00012528"/>
    </source>
</evidence>
<dbReference type="AlphaFoldDB" id="A0AAU6TCU5"/>
<keyword evidence="3" id="KW-0175">Coiled coil</keyword>
<organism evidence="6">
    <name type="scientific">Aeromonas sp. 19NY04SH05-1</name>
    <dbReference type="NCBI Taxonomy" id="2920537"/>
    <lineage>
        <taxon>Bacteria</taxon>
        <taxon>Pseudomonadati</taxon>
        <taxon>Pseudomonadota</taxon>
        <taxon>Gammaproteobacteria</taxon>
        <taxon>Aeromonadales</taxon>
        <taxon>Aeromonadaceae</taxon>
        <taxon>Aeromonas</taxon>
    </lineage>
</organism>
<feature type="coiled-coil region" evidence="3">
    <location>
        <begin position="243"/>
        <end position="270"/>
    </location>
</feature>
<proteinExistence type="predicted"/>
<dbReference type="InterPro" id="IPR043128">
    <property type="entry name" value="Rev_trsase/Diguanyl_cyclase"/>
</dbReference>
<dbReference type="InterPro" id="IPR029787">
    <property type="entry name" value="Nucleotide_cyclase"/>
</dbReference>
<sequence length="423" mass="47868">MLQLRRLWWLLALLMVTSLLLVALFEWGPRRHLVIVPSDNWEIATIDDRPTGGDSVATLVAQGTGMTCELGSKYRWPYCELAITLTAPEQGIDLSDFDNLILQLEGEGPSDAAWRIYLRNYHPDYSRAGDPVSHKVNAILFDPKQYPGRVEIPLKLFTPTTWWLTDYDIPLMQQGQDLSRVFAIELATGSGAAPGHYQLKVETLIFEGPWMSPTLFYRALFIGWSLSVISLLLMDYLGMRRRLAKLSRQARQTMARNRDLELEYRMASNQVRYDPLTGALSRYEGESRLVHHGGEMTLVFIDIDHFKQINDSHGHPVGDEVLKCLVSELLLQLEDGDMLCRWGGEEFVLLLPGRSLAWGQALAERLRLTMVESRNWPLGVAVTASFGVASRRPDEPLLKTLQRADMALYRAKGAGRNRVDVAD</sequence>
<accession>A0AAU6TCU5</accession>
<protein>
    <recommendedName>
        <fullName evidence="1">diguanylate cyclase</fullName>
        <ecNumber evidence="1">2.7.7.65</ecNumber>
    </recommendedName>
</protein>
<evidence type="ECO:0000256" key="2">
    <source>
        <dbReference type="ARBA" id="ARBA00034247"/>
    </source>
</evidence>
<evidence type="ECO:0000313" key="6">
    <source>
        <dbReference type="EMBL" id="XAG42693.1"/>
    </source>
</evidence>
<dbReference type="EMBL" id="CP095328">
    <property type="protein sequence ID" value="XAG42693.1"/>
    <property type="molecule type" value="Genomic_DNA"/>
</dbReference>
<dbReference type="CDD" id="cd01949">
    <property type="entry name" value="GGDEF"/>
    <property type="match status" value="1"/>
</dbReference>
<dbReference type="PANTHER" id="PTHR45138">
    <property type="entry name" value="REGULATORY COMPONENTS OF SENSORY TRANSDUCTION SYSTEM"/>
    <property type="match status" value="1"/>
</dbReference>
<dbReference type="PROSITE" id="PS50887">
    <property type="entry name" value="GGDEF"/>
    <property type="match status" value="1"/>
</dbReference>
<dbReference type="GO" id="GO:0052621">
    <property type="term" value="F:diguanylate cyclase activity"/>
    <property type="evidence" value="ECO:0007669"/>
    <property type="project" value="UniProtKB-EC"/>
</dbReference>
<dbReference type="GO" id="GO:0005886">
    <property type="term" value="C:plasma membrane"/>
    <property type="evidence" value="ECO:0007669"/>
    <property type="project" value="TreeGrafter"/>
</dbReference>
<dbReference type="InterPro" id="IPR008979">
    <property type="entry name" value="Galactose-bd-like_sf"/>
</dbReference>
<feature type="transmembrane region" description="Helical" evidence="4">
    <location>
        <begin position="215"/>
        <end position="238"/>
    </location>
</feature>
<keyword evidence="4" id="KW-0812">Transmembrane</keyword>
<dbReference type="EC" id="2.7.7.65" evidence="1"/>
<evidence type="ECO:0000256" key="3">
    <source>
        <dbReference type="SAM" id="Coils"/>
    </source>
</evidence>
<evidence type="ECO:0000259" key="5">
    <source>
        <dbReference type="PROSITE" id="PS50887"/>
    </source>
</evidence>
<keyword evidence="4" id="KW-0472">Membrane</keyword>
<feature type="domain" description="GGDEF" evidence="5">
    <location>
        <begin position="294"/>
        <end position="423"/>
    </location>
</feature>
<dbReference type="Gene3D" id="3.30.70.270">
    <property type="match status" value="1"/>
</dbReference>
<dbReference type="SMART" id="SM00267">
    <property type="entry name" value="GGDEF"/>
    <property type="match status" value="1"/>
</dbReference>
<dbReference type="GO" id="GO:1902201">
    <property type="term" value="P:negative regulation of bacterial-type flagellum-dependent cell motility"/>
    <property type="evidence" value="ECO:0007669"/>
    <property type="project" value="TreeGrafter"/>
</dbReference>
<dbReference type="SUPFAM" id="SSF55073">
    <property type="entry name" value="Nucleotide cyclase"/>
    <property type="match status" value="1"/>
</dbReference>
<keyword evidence="4" id="KW-1133">Transmembrane helix</keyword>
<dbReference type="SUPFAM" id="SSF49785">
    <property type="entry name" value="Galactose-binding domain-like"/>
    <property type="match status" value="1"/>
</dbReference>
<dbReference type="Pfam" id="PF00990">
    <property type="entry name" value="GGDEF"/>
    <property type="match status" value="1"/>
</dbReference>
<gene>
    <name evidence="6" type="ORF">MRK42_06840</name>
</gene>
<name>A0AAU6TCU5_9GAMM</name>
<dbReference type="InterPro" id="IPR000160">
    <property type="entry name" value="GGDEF_dom"/>
</dbReference>
<dbReference type="RefSeq" id="WP_354688953.1">
    <property type="nucleotide sequence ID" value="NZ_CP095328.1"/>
</dbReference>
<evidence type="ECO:0000256" key="4">
    <source>
        <dbReference type="SAM" id="Phobius"/>
    </source>
</evidence>
<reference evidence="6" key="1">
    <citation type="submission" date="2022-03" db="EMBL/GenBank/DDBJ databases">
        <title>Sea Food Isolates.</title>
        <authorList>
            <person name="Li C."/>
        </authorList>
    </citation>
    <scope>NUCLEOTIDE SEQUENCE</scope>
    <source>
        <strain evidence="6">19NY04SH05-1</strain>
    </source>
</reference>
<comment type="catalytic activity">
    <reaction evidence="2">
        <text>2 GTP = 3',3'-c-di-GMP + 2 diphosphate</text>
        <dbReference type="Rhea" id="RHEA:24898"/>
        <dbReference type="ChEBI" id="CHEBI:33019"/>
        <dbReference type="ChEBI" id="CHEBI:37565"/>
        <dbReference type="ChEBI" id="CHEBI:58805"/>
        <dbReference type="EC" id="2.7.7.65"/>
    </reaction>
</comment>
<dbReference type="PANTHER" id="PTHR45138:SF9">
    <property type="entry name" value="DIGUANYLATE CYCLASE DGCM-RELATED"/>
    <property type="match status" value="1"/>
</dbReference>